<name>A0A8E6BA47_9BACT</name>
<proteinExistence type="inferred from homology"/>
<keyword evidence="9" id="KW-1185">Reference proteome</keyword>
<dbReference type="PANTHER" id="PTHR43133:SF8">
    <property type="entry name" value="RNA POLYMERASE SIGMA FACTOR HI_1459-RELATED"/>
    <property type="match status" value="1"/>
</dbReference>
<dbReference type="PANTHER" id="PTHR43133">
    <property type="entry name" value="RNA POLYMERASE ECF-TYPE SIGMA FACTO"/>
    <property type="match status" value="1"/>
</dbReference>
<evidence type="ECO:0000259" key="7">
    <source>
        <dbReference type="Pfam" id="PF08281"/>
    </source>
</evidence>
<dbReference type="EMBL" id="CP074694">
    <property type="protein sequence ID" value="QVL34172.1"/>
    <property type="molecule type" value="Genomic_DNA"/>
</dbReference>
<dbReference type="InterPro" id="IPR036388">
    <property type="entry name" value="WH-like_DNA-bd_sf"/>
</dbReference>
<organism evidence="8 9">
    <name type="scientific">Telmatocola sphagniphila</name>
    <dbReference type="NCBI Taxonomy" id="1123043"/>
    <lineage>
        <taxon>Bacteria</taxon>
        <taxon>Pseudomonadati</taxon>
        <taxon>Planctomycetota</taxon>
        <taxon>Planctomycetia</taxon>
        <taxon>Gemmatales</taxon>
        <taxon>Gemmataceae</taxon>
    </lineage>
</organism>
<reference evidence="8" key="1">
    <citation type="submission" date="2021-05" db="EMBL/GenBank/DDBJ databases">
        <title>Complete genome sequence of the cellulolytic planctomycete Telmatocola sphagniphila SP2T and characterization of the first cellulase from planctomycetes.</title>
        <authorList>
            <person name="Rakitin A.L."/>
            <person name="Beletsky A.V."/>
            <person name="Naumoff D.G."/>
            <person name="Kulichevskaya I.S."/>
            <person name="Mardanov A.V."/>
            <person name="Ravin N.V."/>
            <person name="Dedysh S.N."/>
        </authorList>
    </citation>
    <scope>NUCLEOTIDE SEQUENCE</scope>
    <source>
        <strain evidence="8">SP2T</strain>
    </source>
</reference>
<feature type="domain" description="RNA polymerase sigma factor 70 region 4 type 2" evidence="7">
    <location>
        <begin position="132"/>
        <end position="183"/>
    </location>
</feature>
<dbReference type="InterPro" id="IPR007627">
    <property type="entry name" value="RNA_pol_sigma70_r2"/>
</dbReference>
<dbReference type="Gene3D" id="1.10.1740.10">
    <property type="match status" value="1"/>
</dbReference>
<dbReference type="KEGG" id="tsph:KIH39_09765"/>
<evidence type="ECO:0000256" key="4">
    <source>
        <dbReference type="ARBA" id="ARBA00023125"/>
    </source>
</evidence>
<dbReference type="AlphaFoldDB" id="A0A8E6BA47"/>
<dbReference type="GO" id="GO:0003677">
    <property type="term" value="F:DNA binding"/>
    <property type="evidence" value="ECO:0007669"/>
    <property type="project" value="UniProtKB-KW"/>
</dbReference>
<keyword evidence="4" id="KW-0238">DNA-binding</keyword>
<keyword evidence="2" id="KW-0805">Transcription regulation</keyword>
<dbReference type="SUPFAM" id="SSF88659">
    <property type="entry name" value="Sigma3 and sigma4 domains of RNA polymerase sigma factors"/>
    <property type="match status" value="1"/>
</dbReference>
<dbReference type="InterPro" id="IPR013249">
    <property type="entry name" value="RNA_pol_sigma70_r4_t2"/>
</dbReference>
<dbReference type="InterPro" id="IPR013325">
    <property type="entry name" value="RNA_pol_sigma_r2"/>
</dbReference>
<sequence>MDENQARTVVRGLREGHTHAWQSLYDCYAPRVWHGVARLLGSQSADIGDVVQESLMAAARSIRTYDESKGTLWVWLWGITRLQVSLHFRKCQQQARLNRPEWLAASQGRLARWLEGNDSLAPDLLESAELQQLVRTVLIELPDDYAELLIAKYLEDEPILVIAERERTTETAVRSKLARAREAFRGIFKKLTGETMTDAEACHEHT</sequence>
<dbReference type="Proteomes" id="UP000676194">
    <property type="component" value="Chromosome"/>
</dbReference>
<evidence type="ECO:0000313" key="9">
    <source>
        <dbReference type="Proteomes" id="UP000676194"/>
    </source>
</evidence>
<gene>
    <name evidence="8" type="ORF">KIH39_09765</name>
</gene>
<dbReference type="Gene3D" id="1.10.10.10">
    <property type="entry name" value="Winged helix-like DNA-binding domain superfamily/Winged helix DNA-binding domain"/>
    <property type="match status" value="1"/>
</dbReference>
<dbReference type="Pfam" id="PF08281">
    <property type="entry name" value="Sigma70_r4_2"/>
    <property type="match status" value="1"/>
</dbReference>
<dbReference type="RefSeq" id="WP_213499144.1">
    <property type="nucleotide sequence ID" value="NZ_CP074694.1"/>
</dbReference>
<evidence type="ECO:0000256" key="1">
    <source>
        <dbReference type="ARBA" id="ARBA00010641"/>
    </source>
</evidence>
<evidence type="ECO:0000256" key="3">
    <source>
        <dbReference type="ARBA" id="ARBA00023082"/>
    </source>
</evidence>
<keyword evidence="5" id="KW-0804">Transcription</keyword>
<evidence type="ECO:0000256" key="2">
    <source>
        <dbReference type="ARBA" id="ARBA00023015"/>
    </source>
</evidence>
<protein>
    <submittedName>
        <fullName evidence="8">Sigma-70 family RNA polymerase sigma factor</fullName>
    </submittedName>
</protein>
<dbReference type="Pfam" id="PF04542">
    <property type="entry name" value="Sigma70_r2"/>
    <property type="match status" value="1"/>
</dbReference>
<dbReference type="GO" id="GO:0006352">
    <property type="term" value="P:DNA-templated transcription initiation"/>
    <property type="evidence" value="ECO:0007669"/>
    <property type="project" value="InterPro"/>
</dbReference>
<dbReference type="NCBIfam" id="TIGR02937">
    <property type="entry name" value="sigma70-ECF"/>
    <property type="match status" value="1"/>
</dbReference>
<dbReference type="SUPFAM" id="SSF88946">
    <property type="entry name" value="Sigma2 domain of RNA polymerase sigma factors"/>
    <property type="match status" value="1"/>
</dbReference>
<accession>A0A8E6BA47</accession>
<dbReference type="GO" id="GO:0016987">
    <property type="term" value="F:sigma factor activity"/>
    <property type="evidence" value="ECO:0007669"/>
    <property type="project" value="UniProtKB-KW"/>
</dbReference>
<dbReference type="InterPro" id="IPR013324">
    <property type="entry name" value="RNA_pol_sigma_r3/r4-like"/>
</dbReference>
<evidence type="ECO:0000259" key="6">
    <source>
        <dbReference type="Pfam" id="PF04542"/>
    </source>
</evidence>
<dbReference type="InterPro" id="IPR014284">
    <property type="entry name" value="RNA_pol_sigma-70_dom"/>
</dbReference>
<evidence type="ECO:0000256" key="5">
    <source>
        <dbReference type="ARBA" id="ARBA00023163"/>
    </source>
</evidence>
<keyword evidence="3" id="KW-0731">Sigma factor</keyword>
<feature type="domain" description="RNA polymerase sigma-70 region 2" evidence="6">
    <location>
        <begin position="24"/>
        <end position="90"/>
    </location>
</feature>
<comment type="similarity">
    <text evidence="1">Belongs to the sigma-70 factor family. ECF subfamily.</text>
</comment>
<dbReference type="InterPro" id="IPR039425">
    <property type="entry name" value="RNA_pol_sigma-70-like"/>
</dbReference>
<evidence type="ECO:0000313" key="8">
    <source>
        <dbReference type="EMBL" id="QVL34172.1"/>
    </source>
</evidence>